<dbReference type="EMBL" id="JAGDFM010000134">
    <property type="protein sequence ID" value="KAG7384949.1"/>
    <property type="molecule type" value="Genomic_DNA"/>
</dbReference>
<evidence type="ECO:0000313" key="1">
    <source>
        <dbReference type="EMBL" id="KAG7384949.1"/>
    </source>
</evidence>
<accession>A0A8T1VY83</accession>
<protein>
    <recommendedName>
        <fullName evidence="3">M96 mating-specific protein family</fullName>
    </recommendedName>
</protein>
<comment type="caution">
    <text evidence="1">The sequence shown here is derived from an EMBL/GenBank/DDBJ whole genome shotgun (WGS) entry which is preliminary data.</text>
</comment>
<keyword evidence="2" id="KW-1185">Reference proteome</keyword>
<organism evidence="1 2">
    <name type="scientific">Phytophthora pseudosyringae</name>
    <dbReference type="NCBI Taxonomy" id="221518"/>
    <lineage>
        <taxon>Eukaryota</taxon>
        <taxon>Sar</taxon>
        <taxon>Stramenopiles</taxon>
        <taxon>Oomycota</taxon>
        <taxon>Peronosporomycetes</taxon>
        <taxon>Peronosporales</taxon>
        <taxon>Peronosporaceae</taxon>
        <taxon>Phytophthora</taxon>
    </lineage>
</organism>
<dbReference type="Proteomes" id="UP000694044">
    <property type="component" value="Unassembled WGS sequence"/>
</dbReference>
<dbReference type="OrthoDB" id="114061at2759"/>
<name>A0A8T1VY83_9STRA</name>
<evidence type="ECO:0008006" key="3">
    <source>
        <dbReference type="Google" id="ProtNLM"/>
    </source>
</evidence>
<reference evidence="1" key="1">
    <citation type="submission" date="2021-02" db="EMBL/GenBank/DDBJ databases">
        <authorList>
            <person name="Palmer J.M."/>
        </authorList>
    </citation>
    <scope>NUCLEOTIDE SEQUENCE</scope>
    <source>
        <strain evidence="1">SCRP734</strain>
    </source>
</reference>
<proteinExistence type="predicted"/>
<dbReference type="AlphaFoldDB" id="A0A8T1VY83"/>
<gene>
    <name evidence="1" type="ORF">PHYPSEUDO_002095</name>
</gene>
<evidence type="ECO:0000313" key="2">
    <source>
        <dbReference type="Proteomes" id="UP000694044"/>
    </source>
</evidence>
<sequence length="424" mass="46768">MADAMLLDDFVGFLRHIDDPELIQSLDASRQGGDAALQLDAAALDGLFSASDHHSDSDCTSRSVASSCSPRNAEDVVDVRSRDAIRRKTYREKQKAQRDALHEQVGELSTHLTALTKSKEAAKARAGLGLAQTAVWKALANRNLQARLNAEEQRCRLQAALEKRSTLIRELGVLIRKRISGEPLEDVAYAAKRPRTETPDRALYEAYINELDESYTSADSVLKAAAVYTDLTSCEDTRLYYNPPRSSSKDADYHELVGSFSTPFAYERVREHLHEVCCMELHPGFELVDEPWVPEDTTITKWRVGGPGSNSLVQHCVMRQFNEGDRTVLVWRKFSEGAGVFAGMHSDETGWSVVRPSPSCENGSVSAVLELVSRFVPISFSTAAASSAVVKQFAGILIKDGEETCQLAIQKLEEMLLDEALGVC</sequence>